<keyword evidence="3" id="KW-1185">Reference proteome</keyword>
<evidence type="ECO:0000313" key="3">
    <source>
        <dbReference type="Proteomes" id="UP000744769"/>
    </source>
</evidence>
<dbReference type="EMBL" id="JAAOIV010000007">
    <property type="protein sequence ID" value="NHN56311.1"/>
    <property type="molecule type" value="Genomic_DNA"/>
</dbReference>
<sequence>MPTRERLAARQHRVVDDLLHGRVPDGFDALRARHTARILAMKRVDAIERACEEVTWLPGWRDLAVRFCFEQPTRGCAHTDRDEFIAWLRRNDLARNWIRLADVYAGRRRSTVYDGDLVVSWRSEVVHLRLTPSRGNSWHSD</sequence>
<dbReference type="AlphaFoldDB" id="A0A967EF52"/>
<evidence type="ECO:0000313" key="2">
    <source>
        <dbReference type="EMBL" id="NHN56311.1"/>
    </source>
</evidence>
<protein>
    <recommendedName>
        <fullName evidence="1">SCO6045-like C-terminal domain-containing protein</fullName>
    </recommendedName>
</protein>
<name>A0A967EF52_9MICO</name>
<dbReference type="Proteomes" id="UP000744769">
    <property type="component" value="Unassembled WGS sequence"/>
</dbReference>
<gene>
    <name evidence="2" type="ORF">G9U51_11040</name>
</gene>
<feature type="domain" description="SCO6045-like C-terminal" evidence="1">
    <location>
        <begin position="8"/>
        <end position="89"/>
    </location>
</feature>
<proteinExistence type="predicted"/>
<dbReference type="RefSeq" id="WP_166196933.1">
    <property type="nucleotide sequence ID" value="NZ_JAAOIV010000007.1"/>
</dbReference>
<comment type="caution">
    <text evidence="2">The sequence shown here is derived from an EMBL/GenBank/DDBJ whole genome shotgun (WGS) entry which is preliminary data.</text>
</comment>
<organism evidence="2 3">
    <name type="scientific">Metallococcus carri</name>
    <dbReference type="NCBI Taxonomy" id="1656884"/>
    <lineage>
        <taxon>Bacteria</taxon>
        <taxon>Bacillati</taxon>
        <taxon>Actinomycetota</taxon>
        <taxon>Actinomycetes</taxon>
        <taxon>Micrococcales</taxon>
        <taxon>Dermacoccaceae</taxon>
        <taxon>Metallococcus</taxon>
    </lineage>
</organism>
<dbReference type="InterPro" id="IPR058711">
    <property type="entry name" value="SCO6045-like_C"/>
</dbReference>
<accession>A0A967EF52</accession>
<reference evidence="2" key="1">
    <citation type="submission" date="2020-03" db="EMBL/GenBank/DDBJ databases">
        <title>Draft sequencing of Calidifontibacter sp. DB0510.</title>
        <authorList>
            <person name="Kim D.-U."/>
        </authorList>
    </citation>
    <scope>NUCLEOTIDE SEQUENCE</scope>
    <source>
        <strain evidence="2">DB0510</strain>
    </source>
</reference>
<dbReference type="Pfam" id="PF26136">
    <property type="entry name" value="SCO6045_C"/>
    <property type="match status" value="1"/>
</dbReference>
<evidence type="ECO:0000259" key="1">
    <source>
        <dbReference type="Pfam" id="PF26136"/>
    </source>
</evidence>